<accession>A0A085MIT8</accession>
<gene>
    <name evidence="1" type="ORF">M513_02019</name>
    <name evidence="2" type="ORF">M514_02019</name>
</gene>
<dbReference type="Proteomes" id="UP000030758">
    <property type="component" value="Unassembled WGS sequence"/>
</dbReference>
<evidence type="ECO:0000313" key="1">
    <source>
        <dbReference type="EMBL" id="KFD57134.1"/>
    </source>
</evidence>
<reference evidence="1 3" key="1">
    <citation type="journal article" date="2014" name="Nat. Genet.">
        <title>Genome and transcriptome of the porcine whipworm Trichuris suis.</title>
        <authorList>
            <person name="Jex A.R."/>
            <person name="Nejsum P."/>
            <person name="Schwarz E.M."/>
            <person name="Hu L."/>
            <person name="Young N.D."/>
            <person name="Hall R.S."/>
            <person name="Korhonen P.K."/>
            <person name="Liao S."/>
            <person name="Thamsborg S."/>
            <person name="Xia J."/>
            <person name="Xu P."/>
            <person name="Wang S."/>
            <person name="Scheerlinck J.P."/>
            <person name="Hofmann A."/>
            <person name="Sternberg P.W."/>
            <person name="Wang J."/>
            <person name="Gasser R.B."/>
        </authorList>
    </citation>
    <scope>NUCLEOTIDE SEQUENCE [LARGE SCALE GENOMIC DNA]</scope>
    <source>
        <strain evidence="2">DCEP-RM93F</strain>
        <strain evidence="1">DCEP-RM93M</strain>
    </source>
</reference>
<dbReference type="EMBL" id="KL363190">
    <property type="protein sequence ID" value="KFD57134.1"/>
    <property type="molecule type" value="Genomic_DNA"/>
</dbReference>
<organism evidence="1 3">
    <name type="scientific">Trichuris suis</name>
    <name type="common">pig whipworm</name>
    <dbReference type="NCBI Taxonomy" id="68888"/>
    <lineage>
        <taxon>Eukaryota</taxon>
        <taxon>Metazoa</taxon>
        <taxon>Ecdysozoa</taxon>
        <taxon>Nematoda</taxon>
        <taxon>Enoplea</taxon>
        <taxon>Dorylaimia</taxon>
        <taxon>Trichinellida</taxon>
        <taxon>Trichuridae</taxon>
        <taxon>Trichuris</taxon>
    </lineage>
</organism>
<name>A0A085MIT8_9BILA</name>
<dbReference type="AlphaFoldDB" id="A0A085MIT8"/>
<dbReference type="Proteomes" id="UP000030764">
    <property type="component" value="Unassembled WGS sequence"/>
</dbReference>
<dbReference type="EMBL" id="KL367494">
    <property type="protein sequence ID" value="KFD69651.1"/>
    <property type="molecule type" value="Genomic_DNA"/>
</dbReference>
<keyword evidence="3" id="KW-1185">Reference proteome</keyword>
<evidence type="ECO:0000313" key="2">
    <source>
        <dbReference type="EMBL" id="KFD69651.1"/>
    </source>
</evidence>
<evidence type="ECO:0000313" key="3">
    <source>
        <dbReference type="Proteomes" id="UP000030764"/>
    </source>
</evidence>
<protein>
    <submittedName>
        <fullName evidence="1">Uncharacterized protein</fullName>
    </submittedName>
</protein>
<sequence length="76" mass="8885">MPQVSNGKLRKQRPPADISKLKYSVGKNMQYDIITNKKIQWNEVAKPKVKTRMKWFESQKRRPHAKSYGIIATLEA</sequence>
<proteinExistence type="predicted"/>